<dbReference type="InterPro" id="IPR015797">
    <property type="entry name" value="NUDIX_hydrolase-like_dom_sf"/>
</dbReference>
<evidence type="ECO:0000256" key="1">
    <source>
        <dbReference type="ARBA" id="ARBA00001946"/>
    </source>
</evidence>
<accession>A0A176QH95</accession>
<sequence length="128" mass="13834">MVVSAVTLRDADGQVLTVRKRGTSLFMQPGGKPEPGESAHACAVREVEEELGLRLDPARLRLVGVHRTAAANEAGRDLLATVFEHPALEGQSAPLVHPAAEIEQVRWLDPREPLPDDLAPLLLLLLGR</sequence>
<dbReference type="EMBL" id="LQZG01000001">
    <property type="protein sequence ID" value="OAB89073.1"/>
    <property type="molecule type" value="Genomic_DNA"/>
</dbReference>
<keyword evidence="2" id="KW-0378">Hydrolase</keyword>
<comment type="cofactor">
    <cofactor evidence="1">
        <name>Mg(2+)</name>
        <dbReference type="ChEBI" id="CHEBI:18420"/>
    </cofactor>
</comment>
<proteinExistence type="predicted"/>
<evidence type="ECO:0000259" key="3">
    <source>
        <dbReference type="PROSITE" id="PS51462"/>
    </source>
</evidence>
<dbReference type="PROSITE" id="PS00893">
    <property type="entry name" value="NUDIX_BOX"/>
    <property type="match status" value="1"/>
</dbReference>
<gene>
    <name evidence="4" type="ORF">AWH69_01625</name>
</gene>
<organism evidence="4 5">
    <name type="scientific">Janibacter melonis</name>
    <dbReference type="NCBI Taxonomy" id="262209"/>
    <lineage>
        <taxon>Bacteria</taxon>
        <taxon>Bacillati</taxon>
        <taxon>Actinomycetota</taxon>
        <taxon>Actinomycetes</taxon>
        <taxon>Micrococcales</taxon>
        <taxon>Intrasporangiaceae</taxon>
        <taxon>Janibacter</taxon>
    </lineage>
</organism>
<feature type="domain" description="Nudix hydrolase" evidence="3">
    <location>
        <begin position="1"/>
        <end position="128"/>
    </location>
</feature>
<dbReference type="InterPro" id="IPR000086">
    <property type="entry name" value="NUDIX_hydrolase_dom"/>
</dbReference>
<evidence type="ECO:0000256" key="2">
    <source>
        <dbReference type="ARBA" id="ARBA00022801"/>
    </source>
</evidence>
<evidence type="ECO:0000313" key="4">
    <source>
        <dbReference type="EMBL" id="OAB89073.1"/>
    </source>
</evidence>
<comment type="caution">
    <text evidence="4">The sequence shown here is derived from an EMBL/GenBank/DDBJ whole genome shotgun (WGS) entry which is preliminary data.</text>
</comment>
<dbReference type="CDD" id="cd04690">
    <property type="entry name" value="NUDIX_Hydrolase"/>
    <property type="match status" value="1"/>
</dbReference>
<evidence type="ECO:0000313" key="5">
    <source>
        <dbReference type="Proteomes" id="UP000076976"/>
    </source>
</evidence>
<dbReference type="SUPFAM" id="SSF55811">
    <property type="entry name" value="Nudix"/>
    <property type="match status" value="1"/>
</dbReference>
<dbReference type="PROSITE" id="PS51462">
    <property type="entry name" value="NUDIX"/>
    <property type="match status" value="1"/>
</dbReference>
<dbReference type="Proteomes" id="UP000076976">
    <property type="component" value="Unassembled WGS sequence"/>
</dbReference>
<dbReference type="STRING" id="262209.AWH69_01625"/>
<name>A0A176QH95_9MICO</name>
<dbReference type="GO" id="GO:0016787">
    <property type="term" value="F:hydrolase activity"/>
    <property type="evidence" value="ECO:0007669"/>
    <property type="project" value="UniProtKB-KW"/>
</dbReference>
<dbReference type="PANTHER" id="PTHR43046:SF2">
    <property type="entry name" value="8-OXO-DGTP DIPHOSPHATASE-RELATED"/>
    <property type="match status" value="1"/>
</dbReference>
<protein>
    <recommendedName>
        <fullName evidence="3">Nudix hydrolase domain-containing protein</fullName>
    </recommendedName>
</protein>
<dbReference type="Pfam" id="PF00293">
    <property type="entry name" value="NUDIX"/>
    <property type="match status" value="1"/>
</dbReference>
<reference evidence="4 5" key="1">
    <citation type="submission" date="2016-01" db="EMBL/GenBank/DDBJ databases">
        <title>Janibacter melonis strain CD11_4 genome sequencing and assembly.</title>
        <authorList>
            <person name="Nair G.R."/>
            <person name="Kaur G."/>
            <person name="Chander A.M."/>
            <person name="Mayilraj S."/>
        </authorList>
    </citation>
    <scope>NUCLEOTIDE SEQUENCE [LARGE SCALE GENOMIC DNA]</scope>
    <source>
        <strain evidence="4 5">CD11-4</strain>
    </source>
</reference>
<dbReference type="Gene3D" id="3.90.79.10">
    <property type="entry name" value="Nucleoside Triphosphate Pyrophosphohydrolase"/>
    <property type="match status" value="1"/>
</dbReference>
<dbReference type="PANTHER" id="PTHR43046">
    <property type="entry name" value="GDP-MANNOSE MANNOSYL HYDROLASE"/>
    <property type="match status" value="1"/>
</dbReference>
<dbReference type="InterPro" id="IPR020084">
    <property type="entry name" value="NUDIX_hydrolase_CS"/>
</dbReference>
<dbReference type="AlphaFoldDB" id="A0A176QH95"/>
<keyword evidence="5" id="KW-1185">Reference proteome</keyword>